<name>E3H3C2_ROTDC</name>
<feature type="binding site" evidence="9">
    <location>
        <position position="115"/>
    </location>
    <ligand>
        <name>D-ribulose 5-phosphate</name>
        <dbReference type="ChEBI" id="CHEBI:58121"/>
    </ligand>
</feature>
<evidence type="ECO:0000256" key="1">
    <source>
        <dbReference type="ARBA" id="ARBA00001713"/>
    </source>
</evidence>
<evidence type="ECO:0000256" key="2">
    <source>
        <dbReference type="ARBA" id="ARBA00004988"/>
    </source>
</evidence>
<dbReference type="HOGENOM" id="CLU_091396_4_0_11"/>
<dbReference type="InterPro" id="IPR036569">
    <property type="entry name" value="RpiB_LacA_LacB_sf"/>
</dbReference>
<dbReference type="GO" id="GO:0004751">
    <property type="term" value="F:ribose-5-phosphate isomerase activity"/>
    <property type="evidence" value="ECO:0007669"/>
    <property type="project" value="UniProtKB-EC"/>
</dbReference>
<dbReference type="PIRSF" id="PIRSF005384">
    <property type="entry name" value="RpiB_LacA_B"/>
    <property type="match status" value="1"/>
</dbReference>
<dbReference type="Pfam" id="PF02502">
    <property type="entry name" value="LacAB_rpiB"/>
    <property type="match status" value="1"/>
</dbReference>
<dbReference type="AlphaFoldDB" id="E3H3C2"/>
<keyword evidence="7 10" id="KW-0413">Isomerase</keyword>
<dbReference type="Proteomes" id="UP000000387">
    <property type="component" value="Chromosome"/>
</dbReference>
<proteinExistence type="inferred from homology"/>
<feature type="binding site" evidence="9">
    <location>
        <position position="125"/>
    </location>
    <ligand>
        <name>D-ribulose 5-phosphate</name>
        <dbReference type="ChEBI" id="CHEBI:58121"/>
    </ligand>
</feature>
<protein>
    <recommendedName>
        <fullName evidence="6">Ribose-5-phosphate isomerase B</fullName>
        <ecNumber evidence="5">5.3.1.6</ecNumber>
    </recommendedName>
    <alternativeName>
        <fullName evidence="8">Phosphoriboisomerase B</fullName>
    </alternativeName>
</protein>
<dbReference type="InterPro" id="IPR003500">
    <property type="entry name" value="RpiB_LacA_LacB"/>
</dbReference>
<evidence type="ECO:0000256" key="3">
    <source>
        <dbReference type="ARBA" id="ARBA00008754"/>
    </source>
</evidence>
<gene>
    <name evidence="10" type="ordered locus">HMPREF0733_12100</name>
</gene>
<evidence type="ECO:0000256" key="4">
    <source>
        <dbReference type="ARBA" id="ARBA00011738"/>
    </source>
</evidence>
<dbReference type="NCBIfam" id="TIGR00689">
    <property type="entry name" value="rpiB_lacA_lacB"/>
    <property type="match status" value="1"/>
</dbReference>
<dbReference type="KEGG" id="rdn:HMPREF0733_12100"/>
<comment type="pathway">
    <text evidence="2">Carbohydrate degradation; pentose phosphate pathway; D-ribose 5-phosphate from D-ribulose 5-phosphate (non-oxidative stage): step 1/1.</text>
</comment>
<evidence type="ECO:0000256" key="6">
    <source>
        <dbReference type="ARBA" id="ARBA00014007"/>
    </source>
</evidence>
<comment type="similarity">
    <text evidence="3">Belongs to the LacAB/RpiB family.</text>
</comment>
<organism evidence="10 11">
    <name type="scientific">Rothia dentocariosa (strain ATCC 17931 / CDC X599 / XDIA)</name>
    <dbReference type="NCBI Taxonomy" id="762948"/>
    <lineage>
        <taxon>Bacteria</taxon>
        <taxon>Bacillati</taxon>
        <taxon>Actinomycetota</taxon>
        <taxon>Actinomycetes</taxon>
        <taxon>Micrococcales</taxon>
        <taxon>Micrococcaceae</taxon>
        <taxon>Rothia</taxon>
    </lineage>
</organism>
<dbReference type="PANTHER" id="PTHR30345">
    <property type="entry name" value="RIBOSE-5-PHOSPHATE ISOMERASE B"/>
    <property type="match status" value="1"/>
</dbReference>
<dbReference type="EMBL" id="CP002280">
    <property type="protein sequence ID" value="ADP41557.1"/>
    <property type="molecule type" value="Genomic_DNA"/>
</dbReference>
<dbReference type="GO" id="GO:0009052">
    <property type="term" value="P:pentose-phosphate shunt, non-oxidative branch"/>
    <property type="evidence" value="ECO:0007669"/>
    <property type="project" value="TreeGrafter"/>
</dbReference>
<comment type="subunit">
    <text evidence="4">Homodimer.</text>
</comment>
<comment type="catalytic activity">
    <reaction evidence="1">
        <text>aldehydo-D-ribose 5-phosphate = D-ribulose 5-phosphate</text>
        <dbReference type="Rhea" id="RHEA:14657"/>
        <dbReference type="ChEBI" id="CHEBI:58121"/>
        <dbReference type="ChEBI" id="CHEBI:58273"/>
        <dbReference type="EC" id="5.3.1.6"/>
    </reaction>
</comment>
<feature type="binding site" evidence="9">
    <location>
        <position position="153"/>
    </location>
    <ligand>
        <name>D-ribulose 5-phosphate</name>
        <dbReference type="ChEBI" id="CHEBI:58121"/>
    </ligand>
</feature>
<dbReference type="SUPFAM" id="SSF89623">
    <property type="entry name" value="Ribose/Galactose isomerase RpiB/AlsB"/>
    <property type="match status" value="1"/>
</dbReference>
<evidence type="ECO:0000256" key="8">
    <source>
        <dbReference type="ARBA" id="ARBA00032117"/>
    </source>
</evidence>
<evidence type="ECO:0000256" key="5">
    <source>
        <dbReference type="ARBA" id="ARBA00011959"/>
    </source>
</evidence>
<dbReference type="PANTHER" id="PTHR30345:SF0">
    <property type="entry name" value="DNA DAMAGE-REPAIR_TOLERATION PROTEIN DRT102"/>
    <property type="match status" value="1"/>
</dbReference>
<dbReference type="Gene3D" id="3.40.1400.10">
    <property type="entry name" value="Sugar-phosphate isomerase, RpiB/LacA/LacB"/>
    <property type="match status" value="1"/>
</dbReference>
<dbReference type="InterPro" id="IPR011860">
    <property type="entry name" value="Rib-5-P_Isoase_Actino"/>
</dbReference>
<feature type="binding site" evidence="9">
    <location>
        <position position="149"/>
    </location>
    <ligand>
        <name>D-ribulose 5-phosphate</name>
        <dbReference type="ChEBI" id="CHEBI:58121"/>
    </ligand>
</feature>
<feature type="binding site" evidence="9">
    <location>
        <begin position="19"/>
        <end position="20"/>
    </location>
    <ligand>
        <name>D-ribulose 5-phosphate</name>
        <dbReference type="ChEBI" id="CHEBI:58121"/>
    </ligand>
</feature>
<feature type="binding site" evidence="9">
    <location>
        <begin position="82"/>
        <end position="86"/>
    </location>
    <ligand>
        <name>D-ribulose 5-phosphate</name>
        <dbReference type="ChEBI" id="CHEBI:58121"/>
    </ligand>
</feature>
<evidence type="ECO:0000256" key="7">
    <source>
        <dbReference type="ARBA" id="ARBA00023235"/>
    </source>
</evidence>
<evidence type="ECO:0000313" key="11">
    <source>
        <dbReference type="Proteomes" id="UP000000387"/>
    </source>
</evidence>
<reference evidence="11" key="1">
    <citation type="submission" date="2010-10" db="EMBL/GenBank/DDBJ databases">
        <title>The complete genome of Rothia dentocariosa ATCC 17931.</title>
        <authorList>
            <person name="Muzny D."/>
            <person name="Qin X."/>
            <person name="Buhay C."/>
            <person name="Dugan-Rocha S."/>
            <person name="Ding Y."/>
            <person name="Chen G."/>
            <person name="Hawes A."/>
            <person name="Holder M."/>
            <person name="Jhangiani S."/>
            <person name="Johnson A."/>
            <person name="Khan Z."/>
            <person name="Li Z."/>
            <person name="Liu W."/>
            <person name="Liu X."/>
            <person name="Perez L."/>
            <person name="Shen H."/>
            <person name="Wang Q."/>
            <person name="Watt J."/>
            <person name="Xi L."/>
            <person name="Xin Y."/>
            <person name="Zhou J."/>
            <person name="Deng J."/>
            <person name="Jiang H."/>
            <person name="Liu Y."/>
            <person name="Qu J."/>
            <person name="Song X.-Z."/>
            <person name="Zhang L."/>
            <person name="Villasana D."/>
            <person name="Johnson A."/>
            <person name="Liu J."/>
            <person name="Liyanage D."/>
            <person name="Lorensuhewa L."/>
            <person name="Robinson T."/>
            <person name="Song A."/>
            <person name="Song B.-B."/>
            <person name="Dinh H."/>
            <person name="Thornton R."/>
            <person name="Coyle M."/>
            <person name="Francisco L."/>
            <person name="Jackson L."/>
            <person name="Javaid M."/>
            <person name="Korchina V."/>
            <person name="Kovar C."/>
            <person name="Mata R."/>
            <person name="Mathew T."/>
            <person name="Ngo R."/>
            <person name="Nguyen L."/>
            <person name="Nguyen N."/>
            <person name="Okwuonu G."/>
            <person name="Ongeri F."/>
            <person name="Pham C."/>
            <person name="Simmons D."/>
            <person name="Wilczek-Boney K."/>
            <person name="Hale W."/>
            <person name="Jakkamsetti A."/>
            <person name="Pham P."/>
            <person name="Ruth R."/>
            <person name="San Lucas F."/>
            <person name="Warren J."/>
            <person name="Zhang J."/>
            <person name="Zhao Z."/>
            <person name="Zhou C."/>
            <person name="Zhu D."/>
            <person name="Lee S."/>
            <person name="Bess C."/>
            <person name="Blankenburg K."/>
            <person name="Forbes L."/>
            <person name="Fu Q."/>
            <person name="Gubbala S."/>
            <person name="Hirani K."/>
            <person name="Jayaseelan J.C."/>
            <person name="Lara F."/>
            <person name="Munidasa M."/>
            <person name="Palculict T."/>
            <person name="Patil S."/>
            <person name="Pu L.-L."/>
            <person name="Saada N."/>
            <person name="Tang L."/>
            <person name="Weissenberger G."/>
            <person name="Zhu Y."/>
            <person name="Hemphill L."/>
            <person name="Shang Y."/>
            <person name="Youmans B."/>
            <person name="Ayvaz T."/>
            <person name="Ross M."/>
            <person name="Santibanez J."/>
            <person name="Aqrawi P."/>
            <person name="Gross S."/>
            <person name="Joshi V."/>
            <person name="Fowler G."/>
            <person name="Nazareth L."/>
            <person name="Reid J."/>
            <person name="Worley K."/>
            <person name="Petrosino J."/>
            <person name="Highlander S."/>
            <person name="Gibbs R."/>
        </authorList>
    </citation>
    <scope>NUCLEOTIDE SEQUENCE [LARGE SCALE GENOMIC DNA]</scope>
    <source>
        <strain evidence="11">ATCC 17931 / CDC X599 / XDIA</strain>
    </source>
</reference>
<dbReference type="GO" id="GO:0019316">
    <property type="term" value="P:D-allose catabolic process"/>
    <property type="evidence" value="ECO:0007669"/>
    <property type="project" value="TreeGrafter"/>
</dbReference>
<dbReference type="EC" id="5.3.1.6" evidence="5"/>
<evidence type="ECO:0000313" key="10">
    <source>
        <dbReference type="EMBL" id="ADP41557.1"/>
    </source>
</evidence>
<accession>E3H3C2</accession>
<dbReference type="NCBIfam" id="NF004051">
    <property type="entry name" value="PRK05571.1"/>
    <property type="match status" value="1"/>
</dbReference>
<evidence type="ECO:0000256" key="9">
    <source>
        <dbReference type="PIRSR" id="PIRSR005384-2"/>
    </source>
</evidence>
<sequence>MSATEYHQENPLRVHIATDHAGLETSQYLIEQLTAAGYDMIDHGPQEYDPLDDYPSFCVNAALAVKRDREQGFDSLGIVLGGSGNGEQIAANKVEGIRAALAWNHDTAALARQHNNAQVIAVGGRQHSNEEALEIIKVFLSTPWTNEERHARRIGQVAEYERTGRIEGKHIDV</sequence>
<dbReference type="eggNOG" id="COG0698">
    <property type="taxonomic scope" value="Bacteria"/>
</dbReference>
<dbReference type="NCBIfam" id="TIGR02133">
    <property type="entry name" value="RPI_actino"/>
    <property type="match status" value="1"/>
</dbReference>